<dbReference type="GeneID" id="27320781"/>
<dbReference type="Proteomes" id="UP000054302">
    <property type="component" value="Unassembled WGS sequence"/>
</dbReference>
<dbReference type="OMA" id="TNITHVW"/>
<protein>
    <recommendedName>
        <fullName evidence="1">Amidohydrolase-related domain-containing protein</fullName>
    </recommendedName>
</protein>
<evidence type="ECO:0000313" key="3">
    <source>
        <dbReference type="Proteomes" id="UP000054302"/>
    </source>
</evidence>
<keyword evidence="3" id="KW-1185">Reference proteome</keyword>
<dbReference type="EMBL" id="KN847521">
    <property type="protein sequence ID" value="KIV95263.1"/>
    <property type="molecule type" value="Genomic_DNA"/>
</dbReference>
<reference evidence="2 3" key="1">
    <citation type="submission" date="2015-01" db="EMBL/GenBank/DDBJ databases">
        <title>The Genome Sequence of Exophiala mesophila CBS40295.</title>
        <authorList>
            <consortium name="The Broad Institute Genomics Platform"/>
            <person name="Cuomo C."/>
            <person name="de Hoog S."/>
            <person name="Gorbushina A."/>
            <person name="Stielow B."/>
            <person name="Teixiera M."/>
            <person name="Abouelleil A."/>
            <person name="Chapman S.B."/>
            <person name="Priest M."/>
            <person name="Young S.K."/>
            <person name="Wortman J."/>
            <person name="Nusbaum C."/>
            <person name="Birren B."/>
        </authorList>
    </citation>
    <scope>NUCLEOTIDE SEQUENCE [LARGE SCALE GENOMIC DNA]</scope>
    <source>
        <strain evidence="2 3">CBS 40295</strain>
    </source>
</reference>
<dbReference type="SUPFAM" id="SSF51556">
    <property type="entry name" value="Metallo-dependent hydrolases"/>
    <property type="match status" value="1"/>
</dbReference>
<dbReference type="PANTHER" id="PTHR43135">
    <property type="entry name" value="ALPHA-D-RIBOSE 1-METHYLPHOSPHONATE 5-TRIPHOSPHATE DIPHOSPHATASE"/>
    <property type="match status" value="1"/>
</dbReference>
<dbReference type="InterPro" id="IPR057744">
    <property type="entry name" value="OTAase-like"/>
</dbReference>
<accession>A0A0D2A8E1</accession>
<sequence length="435" mass="46324">MGEAITTHEQATLIKADLLIPGRGEPLHDAALVANRDEILYVGPQTNIPSEYTTLEATHVPVLMPGMWDCHAHFLGMNSFSIHESAFADPVLVGARISRDATEYLNAGFTSVRETGGYGIHLDMAVQEGIVIGPKIYSCGDILSQTGGHGDVHDMPLHAFTGICSRGYMSTLCDGVDECLKAVRTQIRKGACFVKICASGGLGTLRDNPSHQQFSDVEIQTFVDEAKRNGRIVAAHCHGKPGILAALHAGVRTIEHGTELDDECIELMLKKGAILVPTRSLHHVSLELGKWTSGPAFKKLQKAVPIHAQAYSKAIKAGVKIALGSDLFLSSPGHMASHGSAGLEVKFAVEAGMTPLEAIEAATANCPDTLGEQGPANGSGQLKEGFAPDFIAVAKDPLQDINVLTDTTNITHVWRAGKLYKSPATPIIPVALQKK</sequence>
<dbReference type="RefSeq" id="XP_016226837.1">
    <property type="nucleotide sequence ID" value="XM_016367319.1"/>
</dbReference>
<dbReference type="PANTHER" id="PTHR43135:SF3">
    <property type="entry name" value="ALPHA-D-RIBOSE 1-METHYLPHOSPHONATE 5-TRIPHOSPHATE DIPHOSPHATASE"/>
    <property type="match status" value="1"/>
</dbReference>
<proteinExistence type="predicted"/>
<dbReference type="Gene3D" id="3.20.20.140">
    <property type="entry name" value="Metal-dependent hydrolases"/>
    <property type="match status" value="1"/>
</dbReference>
<dbReference type="STRING" id="212818.A0A0D2A8E1"/>
<dbReference type="InterPro" id="IPR032466">
    <property type="entry name" value="Metal_Hydrolase"/>
</dbReference>
<dbReference type="SUPFAM" id="SSF51338">
    <property type="entry name" value="Composite domain of metallo-dependent hydrolases"/>
    <property type="match status" value="1"/>
</dbReference>
<dbReference type="VEuPathDB" id="FungiDB:PV10_02936"/>
<dbReference type="HOGENOM" id="CLU_023620_2_1_1"/>
<dbReference type="InterPro" id="IPR006680">
    <property type="entry name" value="Amidohydro-rel"/>
</dbReference>
<dbReference type="InterPro" id="IPR011059">
    <property type="entry name" value="Metal-dep_hydrolase_composite"/>
</dbReference>
<dbReference type="CDD" id="cd01299">
    <property type="entry name" value="Met_dep_hydrolase_A"/>
    <property type="match status" value="1"/>
</dbReference>
<evidence type="ECO:0000259" key="1">
    <source>
        <dbReference type="Pfam" id="PF01979"/>
    </source>
</evidence>
<dbReference type="GO" id="GO:0016810">
    <property type="term" value="F:hydrolase activity, acting on carbon-nitrogen (but not peptide) bonds"/>
    <property type="evidence" value="ECO:0007669"/>
    <property type="project" value="InterPro"/>
</dbReference>
<dbReference type="OrthoDB" id="194468at2759"/>
<name>A0A0D2A8E1_EXOME</name>
<evidence type="ECO:0000313" key="2">
    <source>
        <dbReference type="EMBL" id="KIV95263.1"/>
    </source>
</evidence>
<dbReference type="Gene3D" id="2.30.40.10">
    <property type="entry name" value="Urease, subunit C, domain 1"/>
    <property type="match status" value="1"/>
</dbReference>
<dbReference type="AlphaFoldDB" id="A0A0D2A8E1"/>
<gene>
    <name evidence="2" type="ORF">PV10_02936</name>
</gene>
<dbReference type="Pfam" id="PF01979">
    <property type="entry name" value="Amidohydro_1"/>
    <property type="match status" value="1"/>
</dbReference>
<dbReference type="InterPro" id="IPR051781">
    <property type="entry name" value="Metallo-dep_Hydrolase"/>
</dbReference>
<organism evidence="2 3">
    <name type="scientific">Exophiala mesophila</name>
    <name type="common">Black yeast-like fungus</name>
    <dbReference type="NCBI Taxonomy" id="212818"/>
    <lineage>
        <taxon>Eukaryota</taxon>
        <taxon>Fungi</taxon>
        <taxon>Dikarya</taxon>
        <taxon>Ascomycota</taxon>
        <taxon>Pezizomycotina</taxon>
        <taxon>Eurotiomycetes</taxon>
        <taxon>Chaetothyriomycetidae</taxon>
        <taxon>Chaetothyriales</taxon>
        <taxon>Herpotrichiellaceae</taxon>
        <taxon>Exophiala</taxon>
    </lineage>
</organism>
<feature type="domain" description="Amidohydrolase-related" evidence="1">
    <location>
        <begin position="62"/>
        <end position="419"/>
    </location>
</feature>